<gene>
    <name evidence="2" type="ORF">OSTLU_28517</name>
</gene>
<dbReference type="RefSeq" id="XP_001422359.1">
    <property type="nucleotide sequence ID" value="XM_001422322.1"/>
</dbReference>
<dbReference type="AlphaFoldDB" id="A4SAC0"/>
<dbReference type="GeneID" id="5006417"/>
<evidence type="ECO:0000313" key="3">
    <source>
        <dbReference type="Proteomes" id="UP000001568"/>
    </source>
</evidence>
<organism evidence="2 3">
    <name type="scientific">Ostreococcus lucimarinus (strain CCE9901)</name>
    <dbReference type="NCBI Taxonomy" id="436017"/>
    <lineage>
        <taxon>Eukaryota</taxon>
        <taxon>Viridiplantae</taxon>
        <taxon>Chlorophyta</taxon>
        <taxon>Mamiellophyceae</taxon>
        <taxon>Mamiellales</taxon>
        <taxon>Bathycoccaceae</taxon>
        <taxon>Ostreococcus</taxon>
    </lineage>
</organism>
<reference evidence="2 3" key="1">
    <citation type="journal article" date="2007" name="Proc. Natl. Acad. Sci. U.S.A.">
        <title>The tiny eukaryote Ostreococcus provides genomic insights into the paradox of plankton speciation.</title>
        <authorList>
            <person name="Palenik B."/>
            <person name="Grimwood J."/>
            <person name="Aerts A."/>
            <person name="Rouze P."/>
            <person name="Salamov A."/>
            <person name="Putnam N."/>
            <person name="Dupont C."/>
            <person name="Jorgensen R."/>
            <person name="Derelle E."/>
            <person name="Rombauts S."/>
            <person name="Zhou K."/>
            <person name="Otillar R."/>
            <person name="Merchant S.S."/>
            <person name="Podell S."/>
            <person name="Gaasterland T."/>
            <person name="Napoli C."/>
            <person name="Gendler K."/>
            <person name="Manuell A."/>
            <person name="Tai V."/>
            <person name="Vallon O."/>
            <person name="Piganeau G."/>
            <person name="Jancek S."/>
            <person name="Heijde M."/>
            <person name="Jabbari K."/>
            <person name="Bowler C."/>
            <person name="Lohr M."/>
            <person name="Robbens S."/>
            <person name="Werner G."/>
            <person name="Dubchak I."/>
            <person name="Pazour G.J."/>
            <person name="Ren Q."/>
            <person name="Paulsen I."/>
            <person name="Delwiche C."/>
            <person name="Schmutz J."/>
            <person name="Rokhsar D."/>
            <person name="Van de Peer Y."/>
            <person name="Moreau H."/>
            <person name="Grigoriev I.V."/>
        </authorList>
    </citation>
    <scope>NUCLEOTIDE SEQUENCE [LARGE SCALE GENOMIC DNA]</scope>
    <source>
        <strain evidence="2 3">CCE9901</strain>
    </source>
</reference>
<keyword evidence="3" id="KW-1185">Reference proteome</keyword>
<proteinExistence type="predicted"/>
<name>A4SAC0_OSTLU</name>
<evidence type="ECO:0000256" key="1">
    <source>
        <dbReference type="SAM" id="Coils"/>
    </source>
</evidence>
<keyword evidence="1" id="KW-0175">Coiled coil</keyword>
<accession>A4SAC0</accession>
<evidence type="ECO:0000313" key="2">
    <source>
        <dbReference type="EMBL" id="ABP00676.1"/>
    </source>
</evidence>
<dbReference type="HOGENOM" id="CLU_1274084_0_0_1"/>
<dbReference type="Gramene" id="ABP00676">
    <property type="protein sequence ID" value="ABP00676"/>
    <property type="gene ID" value="OSTLU_28517"/>
</dbReference>
<protein>
    <submittedName>
        <fullName evidence="2">Uncharacterized protein</fullName>
    </submittedName>
</protein>
<dbReference type="KEGG" id="olu:OSTLU_28517"/>
<feature type="coiled-coil region" evidence="1">
    <location>
        <begin position="23"/>
        <end position="50"/>
    </location>
</feature>
<dbReference type="Proteomes" id="UP000001568">
    <property type="component" value="Chromosome 19"/>
</dbReference>
<sequence>MPKMSVGRFLKNPVSAISNAFELNDHKDRLRALQEQRNALERDLEFSANLRDVQERLDAMDVAARGCYDLLTTVLSKLNNLPRDDESSVDMREEDERFCELLKEACATVDEDERETVDEDESETIDKDERDSRICALLKDYRDCAYRNAEAHALDASFRHRLYRGVDRQLSELNKFRDELRKQTQIQSINMEELKGVIQQIGVTEEKLSAVRQKQFG</sequence>
<dbReference type="EMBL" id="CP000599">
    <property type="protein sequence ID" value="ABP00676.1"/>
    <property type="molecule type" value="Genomic_DNA"/>
</dbReference>